<evidence type="ECO:0000256" key="2">
    <source>
        <dbReference type="SAM" id="SignalP"/>
    </source>
</evidence>
<dbReference type="AlphaFoldDB" id="A0A023G2G4"/>
<feature type="chain" id="PRO_5001518033" evidence="2">
    <location>
        <begin position="19"/>
        <end position="155"/>
    </location>
</feature>
<evidence type="ECO:0000256" key="1">
    <source>
        <dbReference type="SAM" id="MobiDB-lite"/>
    </source>
</evidence>
<keyword evidence="2" id="KW-0732">Signal</keyword>
<sequence length="155" mass="17027">MGAALFWTVALATALAQGAVVHCWSVLSNSPWDSYGYYAGLWPYTYDPYGSSWQAGSLGDLETSRQQDGAGGMKEARGASTGASSPSRFGGDYGFPRYGGSSRISRYGIDYGSRSDRGQLPSAYSFGDYGDSGFYPGYTNELYGREHPRSWYWFW</sequence>
<accession>A0A023G2G4</accession>
<evidence type="ECO:0000313" key="3">
    <source>
        <dbReference type="EMBL" id="JAC27223.1"/>
    </source>
</evidence>
<organism evidence="3">
    <name type="scientific">Amblyomma parvum</name>
    <name type="common">South American tick</name>
    <dbReference type="NCBI Taxonomy" id="251391"/>
    <lineage>
        <taxon>Eukaryota</taxon>
        <taxon>Metazoa</taxon>
        <taxon>Ecdysozoa</taxon>
        <taxon>Arthropoda</taxon>
        <taxon>Chelicerata</taxon>
        <taxon>Arachnida</taxon>
        <taxon>Acari</taxon>
        <taxon>Parasitiformes</taxon>
        <taxon>Ixodida</taxon>
        <taxon>Ixodoidea</taxon>
        <taxon>Ixodidae</taxon>
        <taxon>Amblyomminae</taxon>
        <taxon>Amblyomma</taxon>
    </lineage>
</organism>
<proteinExistence type="evidence at transcript level"/>
<feature type="signal peptide" evidence="2">
    <location>
        <begin position="1"/>
        <end position="18"/>
    </location>
</feature>
<name>A0A023G2G4_AMBPA</name>
<dbReference type="EMBL" id="GBBL01000097">
    <property type="protein sequence ID" value="JAC27223.1"/>
    <property type="molecule type" value="mRNA"/>
</dbReference>
<protein>
    <submittedName>
        <fullName evidence="3">Putative glycine rich protein</fullName>
    </submittedName>
</protein>
<reference evidence="3" key="1">
    <citation type="submission" date="2014-03" db="EMBL/GenBank/DDBJ databases">
        <title>The sialotranscriptome of Amblyomma triste, Amblyomma parvum and Amblyomma cajennense ticks, uncovered by 454-based RNA-seq.</title>
        <authorList>
            <person name="Garcia G.R."/>
            <person name="Gardinassi L.G."/>
            <person name="Ribeiro J.M."/>
            <person name="Anatrielo E."/>
            <person name="Ferreira B.R."/>
            <person name="Moreira H.N."/>
            <person name="Mafra C."/>
            <person name="Olegario M.M."/>
            <person name="Szabo P.J."/>
            <person name="Miranda-Santos I.K."/>
            <person name="Maruyama S.R."/>
        </authorList>
    </citation>
    <scope>NUCLEOTIDE SEQUENCE</scope>
    <source>
        <strain evidence="3">Araguapaz</strain>
        <tissue evidence="3">Salivary glands</tissue>
    </source>
</reference>
<feature type="region of interest" description="Disordered" evidence="1">
    <location>
        <begin position="61"/>
        <end position="92"/>
    </location>
</feature>